<dbReference type="Gramene" id="arahy.Tifrunner.gnm2.ann2.Ah04g256200.1">
    <property type="protein sequence ID" value="arahy.Tifrunner.gnm2.ann2.Ah04g256200.1-CDS"/>
    <property type="gene ID" value="arahy.Tifrunner.gnm2.ann2.Ah04g256200"/>
</dbReference>
<keyword evidence="1" id="KW-1133">Transmembrane helix</keyword>
<dbReference type="EMBL" id="SDMP01000004">
    <property type="protein sequence ID" value="RYR62027.1"/>
    <property type="molecule type" value="Genomic_DNA"/>
</dbReference>
<dbReference type="Proteomes" id="UP000289738">
    <property type="component" value="Chromosome A04"/>
</dbReference>
<dbReference type="InterPro" id="IPR007652">
    <property type="entry name" value="A1-4-GlycosylTfrase_dom"/>
</dbReference>
<dbReference type="Gene3D" id="3.90.550.20">
    <property type="match status" value="1"/>
</dbReference>
<dbReference type="STRING" id="3818.A0A445DFQ7"/>
<keyword evidence="1" id="KW-0472">Membrane</keyword>
<protein>
    <recommendedName>
        <fullName evidence="2">Alpha 1,4-glycosyltransferase domain-containing protein</fullName>
    </recommendedName>
</protein>
<dbReference type="Pfam" id="PF04572">
    <property type="entry name" value="Gb3_synth"/>
    <property type="match status" value="1"/>
</dbReference>
<dbReference type="InterPro" id="IPR044789">
    <property type="entry name" value="Put_A1-4-GlycosylTfrase_plant"/>
</dbReference>
<dbReference type="SUPFAM" id="SSF53448">
    <property type="entry name" value="Nucleotide-diphospho-sugar transferases"/>
    <property type="match status" value="1"/>
</dbReference>
<evidence type="ECO:0000259" key="2">
    <source>
        <dbReference type="Pfam" id="PF04572"/>
    </source>
</evidence>
<evidence type="ECO:0000313" key="4">
    <source>
        <dbReference type="Proteomes" id="UP000289738"/>
    </source>
</evidence>
<organism evidence="3 4">
    <name type="scientific">Arachis hypogaea</name>
    <name type="common">Peanut</name>
    <dbReference type="NCBI Taxonomy" id="3818"/>
    <lineage>
        <taxon>Eukaryota</taxon>
        <taxon>Viridiplantae</taxon>
        <taxon>Streptophyta</taxon>
        <taxon>Embryophyta</taxon>
        <taxon>Tracheophyta</taxon>
        <taxon>Spermatophyta</taxon>
        <taxon>Magnoliopsida</taxon>
        <taxon>eudicotyledons</taxon>
        <taxon>Gunneridae</taxon>
        <taxon>Pentapetalae</taxon>
        <taxon>rosids</taxon>
        <taxon>fabids</taxon>
        <taxon>Fabales</taxon>
        <taxon>Fabaceae</taxon>
        <taxon>Papilionoideae</taxon>
        <taxon>50 kb inversion clade</taxon>
        <taxon>dalbergioids sensu lato</taxon>
        <taxon>Dalbergieae</taxon>
        <taxon>Pterocarpus clade</taxon>
        <taxon>Arachis</taxon>
    </lineage>
</organism>
<dbReference type="PANTHER" id="PTHR46781:SF7">
    <property type="entry name" value="ALPHA 1,4-GLYCOSYLTRANSFERASE FAMILY PROTEIN"/>
    <property type="match status" value="1"/>
</dbReference>
<dbReference type="OrthoDB" id="409543at2759"/>
<evidence type="ECO:0000256" key="1">
    <source>
        <dbReference type="SAM" id="Phobius"/>
    </source>
</evidence>
<accession>A0A445DFQ7</accession>
<name>A0A445DFQ7_ARAHY</name>
<sequence>MGADQKISQNINDHAGLQNRVTKSIVIFYVFIVATMFFINSDIDIISSSPALSSFGFIMQKQTHQGEKSGVNLQLSIEKNNEEEEEENLIPPQNVTKEERMAWFRKNLPKFEILKSSYNPSSASFHLRVLSFLTQNCSTFFFAIWLSPAKNFSKREFITFDTLFKVHPQGCLLILSRSMESKRGYRILKPLLDRGFKVQAITPDLPFLVKNTPAQSWLEGIKNGNRDPGSIPISQNLSNLMRLAMLYKYGGVYLDTDLIFVKDMSELRNAIGAQFVDLETKQWLRLNSAIMIFDMKHPILLDLLEEFASSFDGNKWGHNGPYLVTKVVGRVVEGKLGYNLTVLPPSAFYPVDWNKIKDYYKKPTTDSGITWVDNRFVELIYGGKTYALHLWNKKTRDLAIEEGSVMEKLFTDYCLTCSNFTRT</sequence>
<evidence type="ECO:0000313" key="3">
    <source>
        <dbReference type="EMBL" id="RYR62027.1"/>
    </source>
</evidence>
<dbReference type="InterPro" id="IPR029044">
    <property type="entry name" value="Nucleotide-diphossugar_trans"/>
</dbReference>
<dbReference type="AlphaFoldDB" id="A0A445DFQ7"/>
<feature type="transmembrane region" description="Helical" evidence="1">
    <location>
        <begin position="21"/>
        <end position="39"/>
    </location>
</feature>
<keyword evidence="4" id="KW-1185">Reference proteome</keyword>
<reference evidence="3 4" key="1">
    <citation type="submission" date="2019-01" db="EMBL/GenBank/DDBJ databases">
        <title>Sequencing of cultivated peanut Arachis hypogaea provides insights into genome evolution and oil improvement.</title>
        <authorList>
            <person name="Chen X."/>
        </authorList>
    </citation>
    <scope>NUCLEOTIDE SEQUENCE [LARGE SCALE GENOMIC DNA]</scope>
    <source>
        <strain evidence="4">cv. Fuhuasheng</strain>
        <tissue evidence="3">Leaves</tissue>
    </source>
</reference>
<dbReference type="InterPro" id="IPR007577">
    <property type="entry name" value="GlycoTrfase_DXD_sugar-bd_CS"/>
</dbReference>
<proteinExistence type="predicted"/>
<keyword evidence="1" id="KW-0812">Transmembrane</keyword>
<dbReference type="Pfam" id="PF04488">
    <property type="entry name" value="Gly_transf_sug"/>
    <property type="match status" value="1"/>
</dbReference>
<feature type="domain" description="Alpha 1,4-glycosyltransferase" evidence="2">
    <location>
        <begin position="293"/>
        <end position="419"/>
    </location>
</feature>
<dbReference type="PANTHER" id="PTHR46781">
    <property type="entry name" value="ALPHA 1,4-GLYCOSYLTRANSFERASE FAMILY PROTEIN"/>
    <property type="match status" value="1"/>
</dbReference>
<gene>
    <name evidence="3" type="ORF">Ahy_A04g019331</name>
</gene>
<comment type="caution">
    <text evidence="3">The sequence shown here is derived from an EMBL/GenBank/DDBJ whole genome shotgun (WGS) entry which is preliminary data.</text>
</comment>